<dbReference type="PANTHER" id="PTHR39158">
    <property type="entry name" value="OS08G0560600 PROTEIN"/>
    <property type="match status" value="1"/>
</dbReference>
<sequence>MNWQLIELQIKKAQEEGAFDNLHGEGKPLPPDEFAHLPENLRMVMRIMKNAGYDDEALFIQQELADLKVSISKANSQEKTDLERVYNERMAKMNQLMSKKGVQTNSSMFKNYQEKIEKKFY</sequence>
<organism evidence="2 3">
    <name type="scientific">Paenisporosarcina cavernae</name>
    <dbReference type="NCBI Taxonomy" id="2320858"/>
    <lineage>
        <taxon>Bacteria</taxon>
        <taxon>Bacillati</taxon>
        <taxon>Bacillota</taxon>
        <taxon>Bacilli</taxon>
        <taxon>Bacillales</taxon>
        <taxon>Caryophanaceae</taxon>
        <taxon>Paenisporosarcina</taxon>
    </lineage>
</organism>
<dbReference type="InterPro" id="IPR018961">
    <property type="entry name" value="DnaJ_homolog_subfam-C_membr-28"/>
</dbReference>
<evidence type="ECO:0000313" key="3">
    <source>
        <dbReference type="Proteomes" id="UP000265725"/>
    </source>
</evidence>
<dbReference type="KEGG" id="paek:D3873_07740"/>
<dbReference type="RefSeq" id="WP_119883528.1">
    <property type="nucleotide sequence ID" value="NZ_CP032418.1"/>
</dbReference>
<protein>
    <submittedName>
        <fullName evidence="2">DUF1992 domain-containing protein</fullName>
    </submittedName>
</protein>
<dbReference type="OrthoDB" id="9798476at2"/>
<dbReference type="EMBL" id="CP032418">
    <property type="protein sequence ID" value="AYC29790.1"/>
    <property type="molecule type" value="Genomic_DNA"/>
</dbReference>
<evidence type="ECO:0000259" key="1">
    <source>
        <dbReference type="Pfam" id="PF09350"/>
    </source>
</evidence>
<dbReference type="PANTHER" id="PTHR39158:SF1">
    <property type="entry name" value="DNAJ HOMOLOG SUBFAMILY C MEMBER 28"/>
    <property type="match status" value="1"/>
</dbReference>
<keyword evidence="3" id="KW-1185">Reference proteome</keyword>
<dbReference type="InterPro" id="IPR052573">
    <property type="entry name" value="DnaJ_C_subfamily_28"/>
</dbReference>
<evidence type="ECO:0000313" key="2">
    <source>
        <dbReference type="EMBL" id="AYC29790.1"/>
    </source>
</evidence>
<dbReference type="Pfam" id="PF09350">
    <property type="entry name" value="DJC28_CD"/>
    <property type="match status" value="1"/>
</dbReference>
<dbReference type="Proteomes" id="UP000265725">
    <property type="component" value="Chromosome"/>
</dbReference>
<proteinExistence type="predicted"/>
<name>A0A385YU07_9BACL</name>
<feature type="domain" description="DnaJ homologue subfamily C member 28 conserved" evidence="1">
    <location>
        <begin position="5"/>
        <end position="68"/>
    </location>
</feature>
<accession>A0A385YU07</accession>
<gene>
    <name evidence="2" type="ORF">D3873_07740</name>
</gene>
<reference evidence="3" key="1">
    <citation type="submission" date="2018-09" db="EMBL/GenBank/DDBJ databases">
        <authorList>
            <person name="Zhu H."/>
        </authorList>
    </citation>
    <scope>NUCLEOTIDE SEQUENCE [LARGE SCALE GENOMIC DNA]</scope>
    <source>
        <strain evidence="3">K2R23-3</strain>
    </source>
</reference>
<dbReference type="AlphaFoldDB" id="A0A385YU07"/>